<accession>A0ABT7XLU7</accession>
<name>A0ABT7XLU7_9NEIS</name>
<protein>
    <submittedName>
        <fullName evidence="6">LysR family transcriptional regulator</fullName>
    </submittedName>
</protein>
<feature type="domain" description="HTH lysR-type" evidence="5">
    <location>
        <begin position="1"/>
        <end position="60"/>
    </location>
</feature>
<dbReference type="InterPro" id="IPR005119">
    <property type="entry name" value="LysR_subst-bd"/>
</dbReference>
<reference evidence="6" key="1">
    <citation type="submission" date="2023-06" db="EMBL/GenBank/DDBJ databases">
        <authorList>
            <person name="Zhang S."/>
        </authorList>
    </citation>
    <scope>NUCLEOTIDE SEQUENCE</scope>
    <source>
        <strain evidence="6">SG2303</strain>
    </source>
</reference>
<dbReference type="PANTHER" id="PTHR30537">
    <property type="entry name" value="HTH-TYPE TRANSCRIPTIONAL REGULATOR"/>
    <property type="match status" value="1"/>
</dbReference>
<evidence type="ECO:0000256" key="1">
    <source>
        <dbReference type="ARBA" id="ARBA00009437"/>
    </source>
</evidence>
<dbReference type="InterPro" id="IPR058163">
    <property type="entry name" value="LysR-type_TF_proteobact-type"/>
</dbReference>
<dbReference type="Pfam" id="PF00126">
    <property type="entry name" value="HTH_1"/>
    <property type="match status" value="1"/>
</dbReference>
<dbReference type="Proteomes" id="UP001168540">
    <property type="component" value="Unassembled WGS sequence"/>
</dbReference>
<comment type="caution">
    <text evidence="6">The sequence shown here is derived from an EMBL/GenBank/DDBJ whole genome shotgun (WGS) entry which is preliminary data.</text>
</comment>
<keyword evidence="4" id="KW-0804">Transcription</keyword>
<dbReference type="InterPro" id="IPR036390">
    <property type="entry name" value="WH_DNA-bd_sf"/>
</dbReference>
<keyword evidence="7" id="KW-1185">Reference proteome</keyword>
<dbReference type="PRINTS" id="PR00039">
    <property type="entry name" value="HTHLYSR"/>
</dbReference>
<organism evidence="6 7">
    <name type="scientific">Crenobacter oryzisoli</name>
    <dbReference type="NCBI Taxonomy" id="3056844"/>
    <lineage>
        <taxon>Bacteria</taxon>
        <taxon>Pseudomonadati</taxon>
        <taxon>Pseudomonadota</taxon>
        <taxon>Betaproteobacteria</taxon>
        <taxon>Neisseriales</taxon>
        <taxon>Neisseriaceae</taxon>
        <taxon>Crenobacter</taxon>
    </lineage>
</organism>
<dbReference type="CDD" id="cd08422">
    <property type="entry name" value="PBP2_CrgA_like"/>
    <property type="match status" value="1"/>
</dbReference>
<keyword evidence="3" id="KW-0238">DNA-binding</keyword>
<evidence type="ECO:0000256" key="3">
    <source>
        <dbReference type="ARBA" id="ARBA00023125"/>
    </source>
</evidence>
<evidence type="ECO:0000313" key="7">
    <source>
        <dbReference type="Proteomes" id="UP001168540"/>
    </source>
</evidence>
<dbReference type="EMBL" id="JAUEDK010000008">
    <property type="protein sequence ID" value="MDN0074559.1"/>
    <property type="molecule type" value="Genomic_DNA"/>
</dbReference>
<evidence type="ECO:0000256" key="4">
    <source>
        <dbReference type="ARBA" id="ARBA00023163"/>
    </source>
</evidence>
<dbReference type="InterPro" id="IPR000847">
    <property type="entry name" value="LysR_HTH_N"/>
</dbReference>
<dbReference type="SUPFAM" id="SSF46785">
    <property type="entry name" value="Winged helix' DNA-binding domain"/>
    <property type="match status" value="1"/>
</dbReference>
<dbReference type="Gene3D" id="3.40.190.290">
    <property type="match status" value="1"/>
</dbReference>
<evidence type="ECO:0000259" key="5">
    <source>
        <dbReference type="PROSITE" id="PS50931"/>
    </source>
</evidence>
<gene>
    <name evidence="6" type="ORF">QU481_06570</name>
</gene>
<dbReference type="InterPro" id="IPR036388">
    <property type="entry name" value="WH-like_DNA-bd_sf"/>
</dbReference>
<dbReference type="RefSeq" id="WP_289829131.1">
    <property type="nucleotide sequence ID" value="NZ_JAUEDK010000008.1"/>
</dbReference>
<evidence type="ECO:0000256" key="2">
    <source>
        <dbReference type="ARBA" id="ARBA00023015"/>
    </source>
</evidence>
<dbReference type="PANTHER" id="PTHR30537:SF81">
    <property type="entry name" value="TRANSCRIPTIONAL REGULATOR-RELATED"/>
    <property type="match status" value="1"/>
</dbReference>
<dbReference type="Pfam" id="PF03466">
    <property type="entry name" value="LysR_substrate"/>
    <property type="match status" value="1"/>
</dbReference>
<sequence length="306" mass="34221">MRYRLDDIEAFLLVMETGSFTAAALRLDLSKSAISKRINDLEQALGTQLLHRSTRGVVATDRGQVFYQKARELVLQLDDAATATIEEEGNLCGQVRIAAPMTFGRKYLGPMLFELMQQHPNLDLIIDLDDRMVDVDGGGYDLAIRITQPLKDMSLIARKLAVSRRIVCCSPDYAMRHGLPKSLDDLAAHRCIGYAYVHSGQLWQFEPAGQDSRIRTAVVKSTLVFNNGEVMCDAAIAGLGICLLPLFIAAEALRDGRLIEALPDTPIPDTIYALYPSRRFQSHKVRAVLDYLRNQFSRPLPWEIMP</sequence>
<dbReference type="PROSITE" id="PS50931">
    <property type="entry name" value="HTH_LYSR"/>
    <property type="match status" value="1"/>
</dbReference>
<keyword evidence="2" id="KW-0805">Transcription regulation</keyword>
<dbReference type="SUPFAM" id="SSF53850">
    <property type="entry name" value="Periplasmic binding protein-like II"/>
    <property type="match status" value="1"/>
</dbReference>
<comment type="similarity">
    <text evidence="1">Belongs to the LysR transcriptional regulatory family.</text>
</comment>
<evidence type="ECO:0000313" key="6">
    <source>
        <dbReference type="EMBL" id="MDN0074559.1"/>
    </source>
</evidence>
<dbReference type="Gene3D" id="1.10.10.10">
    <property type="entry name" value="Winged helix-like DNA-binding domain superfamily/Winged helix DNA-binding domain"/>
    <property type="match status" value="1"/>
</dbReference>
<proteinExistence type="inferred from homology"/>